<dbReference type="SUPFAM" id="SSF55120">
    <property type="entry name" value="Pseudouridine synthase"/>
    <property type="match status" value="1"/>
</dbReference>
<evidence type="ECO:0000256" key="7">
    <source>
        <dbReference type="ARBA" id="ARBA00023235"/>
    </source>
</evidence>
<comment type="catalytic activity">
    <reaction evidence="1">
        <text>uridine(955/2504/2580) in 23S rRNA = pseudouridine(955/2504/2580) in 23S rRNA</text>
        <dbReference type="Rhea" id="RHEA:42528"/>
        <dbReference type="Rhea" id="RHEA-COMP:10099"/>
        <dbReference type="Rhea" id="RHEA-COMP:10100"/>
        <dbReference type="ChEBI" id="CHEBI:65314"/>
        <dbReference type="ChEBI" id="CHEBI:65315"/>
        <dbReference type="EC" id="5.4.99.24"/>
    </reaction>
</comment>
<dbReference type="Pfam" id="PF01479">
    <property type="entry name" value="S4"/>
    <property type="match status" value="1"/>
</dbReference>
<keyword evidence="7" id="KW-0413">Isomerase</keyword>
<evidence type="ECO:0000256" key="9">
    <source>
        <dbReference type="ARBA" id="ARBA00031975"/>
    </source>
</evidence>
<dbReference type="PANTHER" id="PTHR21600">
    <property type="entry name" value="MITOCHONDRIAL RNA PSEUDOURIDINE SYNTHASE"/>
    <property type="match status" value="1"/>
</dbReference>
<dbReference type="SMART" id="SM00363">
    <property type="entry name" value="S4"/>
    <property type="match status" value="1"/>
</dbReference>
<comment type="function">
    <text evidence="2">Responsible for synthesis of pseudouridine from uracil at positions 955, 2504 and 2580 in 23S ribosomal RNA.</text>
</comment>
<organism evidence="13 14">
    <name type="scientific">Desulfonatronum thiosulfatophilum</name>
    <dbReference type="NCBI Taxonomy" id="617002"/>
    <lineage>
        <taxon>Bacteria</taxon>
        <taxon>Pseudomonadati</taxon>
        <taxon>Thermodesulfobacteriota</taxon>
        <taxon>Desulfovibrionia</taxon>
        <taxon>Desulfovibrionales</taxon>
        <taxon>Desulfonatronaceae</taxon>
        <taxon>Desulfonatronum</taxon>
    </lineage>
</organism>
<reference evidence="13 14" key="1">
    <citation type="submission" date="2016-10" db="EMBL/GenBank/DDBJ databases">
        <authorList>
            <person name="de Groot N.N."/>
        </authorList>
    </citation>
    <scope>NUCLEOTIDE SEQUENCE [LARGE SCALE GENOMIC DNA]</scope>
    <source>
        <strain evidence="13 14">ASO4-2</strain>
    </source>
</reference>
<evidence type="ECO:0000256" key="8">
    <source>
        <dbReference type="ARBA" id="ARBA00030705"/>
    </source>
</evidence>
<evidence type="ECO:0000313" key="14">
    <source>
        <dbReference type="Proteomes" id="UP000198771"/>
    </source>
</evidence>
<dbReference type="AlphaFoldDB" id="A0A1G6B9D7"/>
<accession>A0A1G6B9D7</accession>
<dbReference type="EC" id="5.4.99.24" evidence="4"/>
<evidence type="ECO:0000256" key="5">
    <source>
        <dbReference type="ARBA" id="ARBA00017128"/>
    </source>
</evidence>
<protein>
    <recommendedName>
        <fullName evidence="5">Ribosomal large subunit pseudouridine synthase C</fullName>
        <ecNumber evidence="4">5.4.99.24</ecNumber>
    </recommendedName>
    <alternativeName>
        <fullName evidence="8">23S rRNA pseudouridine(955/2504/2580) synthase</fullName>
    </alternativeName>
    <alternativeName>
        <fullName evidence="9">rRNA pseudouridylate synthase C</fullName>
    </alternativeName>
    <alternativeName>
        <fullName evidence="10">rRNA-uridine isomerase C</fullName>
    </alternativeName>
</protein>
<dbReference type="CDD" id="cd02869">
    <property type="entry name" value="PseudoU_synth_RluA_like"/>
    <property type="match status" value="1"/>
</dbReference>
<dbReference type="RefSeq" id="WP_092117489.1">
    <property type="nucleotide sequence ID" value="NZ_FMXO01000004.1"/>
</dbReference>
<dbReference type="InterPro" id="IPR036986">
    <property type="entry name" value="S4_RNA-bd_sf"/>
</dbReference>
<proteinExistence type="inferred from homology"/>
<dbReference type="GO" id="GO:0000455">
    <property type="term" value="P:enzyme-directed rRNA pseudouridine synthesis"/>
    <property type="evidence" value="ECO:0007669"/>
    <property type="project" value="UniProtKB-ARBA"/>
</dbReference>
<dbReference type="CDD" id="cd00165">
    <property type="entry name" value="S4"/>
    <property type="match status" value="1"/>
</dbReference>
<evidence type="ECO:0000259" key="12">
    <source>
        <dbReference type="SMART" id="SM00363"/>
    </source>
</evidence>
<evidence type="ECO:0000313" key="13">
    <source>
        <dbReference type="EMBL" id="SDB17073.1"/>
    </source>
</evidence>
<dbReference type="InterPro" id="IPR006145">
    <property type="entry name" value="PsdUridine_synth_RsuA/RluA"/>
</dbReference>
<dbReference type="GO" id="GO:0160141">
    <property type="term" value="F:23S rRNA pseudouridine(955/2504/2580) synthase activity"/>
    <property type="evidence" value="ECO:0007669"/>
    <property type="project" value="UniProtKB-EC"/>
</dbReference>
<evidence type="ECO:0000256" key="1">
    <source>
        <dbReference type="ARBA" id="ARBA00000381"/>
    </source>
</evidence>
<dbReference type="STRING" id="617002.SAMN05660653_00804"/>
<dbReference type="PANTHER" id="PTHR21600:SF92">
    <property type="entry name" value="RIBOSOMAL LARGE SUBUNIT PSEUDOURIDINE SYNTHASE C"/>
    <property type="match status" value="1"/>
</dbReference>
<name>A0A1G6B9D7_9BACT</name>
<dbReference type="InterPro" id="IPR006224">
    <property type="entry name" value="PsdUridine_synth_RluA-like_CS"/>
</dbReference>
<dbReference type="OrthoDB" id="128480at2"/>
<evidence type="ECO:0000256" key="2">
    <source>
        <dbReference type="ARBA" id="ARBA00002876"/>
    </source>
</evidence>
<comment type="similarity">
    <text evidence="3">Belongs to the pseudouridine synthase RluA family.</text>
</comment>
<dbReference type="PROSITE" id="PS01129">
    <property type="entry name" value="PSI_RLU"/>
    <property type="match status" value="1"/>
</dbReference>
<dbReference type="InterPro" id="IPR050188">
    <property type="entry name" value="RluA_PseudoU_synthase"/>
</dbReference>
<evidence type="ECO:0000256" key="6">
    <source>
        <dbReference type="ARBA" id="ARBA00022552"/>
    </source>
</evidence>
<gene>
    <name evidence="13" type="ORF">SAMN05660653_00804</name>
</gene>
<evidence type="ECO:0000256" key="3">
    <source>
        <dbReference type="ARBA" id="ARBA00010876"/>
    </source>
</evidence>
<dbReference type="InterPro" id="IPR020103">
    <property type="entry name" value="PsdUridine_synth_cat_dom_sf"/>
</dbReference>
<keyword evidence="6" id="KW-0698">rRNA processing</keyword>
<keyword evidence="11" id="KW-0694">RNA-binding</keyword>
<feature type="domain" description="RNA-binding S4" evidence="12">
    <location>
        <begin position="17"/>
        <end position="76"/>
    </location>
</feature>
<dbReference type="Gene3D" id="3.30.2350.10">
    <property type="entry name" value="Pseudouridine synthase"/>
    <property type="match status" value="1"/>
</dbReference>
<dbReference type="GO" id="GO:0003723">
    <property type="term" value="F:RNA binding"/>
    <property type="evidence" value="ECO:0007669"/>
    <property type="project" value="UniProtKB-KW"/>
</dbReference>
<evidence type="ECO:0000256" key="4">
    <source>
        <dbReference type="ARBA" id="ARBA00012785"/>
    </source>
</evidence>
<evidence type="ECO:0000256" key="10">
    <source>
        <dbReference type="ARBA" id="ARBA00033053"/>
    </source>
</evidence>
<dbReference type="PROSITE" id="PS50889">
    <property type="entry name" value="S4"/>
    <property type="match status" value="1"/>
</dbReference>
<dbReference type="Pfam" id="PF00849">
    <property type="entry name" value="PseudoU_synth_2"/>
    <property type="match status" value="1"/>
</dbReference>
<dbReference type="Gene3D" id="3.10.290.10">
    <property type="entry name" value="RNA-binding S4 domain"/>
    <property type="match status" value="1"/>
</dbReference>
<sequence>MAAVQFWKVSRAEAGQKLLQFLRRRLEGAVPPPALQRWIRTGQVRVDGSRAKPGTRLEEGQEIRVPPYSVEQAAPPGTPGMSASAKLKPVVVHEDHDLLVLAKPQGLPVHAGTGHHDSVAAGLAVEFAHSSWKPTLVHRLDRDTSGLLVVAKTYSCLRMLHDQWRAGLVNKSYLAWVHGATYWSTPTLLEDAARKVQSDVGERMVVGDGKTCRSLVRTIHHSESCSLVLIAPITGRTHQIRVQLSSRGHPLIGDRKYGGPPRPSGMLLHAWHIRWPGQEFQLLPDWQGTWAISRIASEAVLLQRTRELIAMPGKVDWDCGTGGG</sequence>
<keyword evidence="14" id="KW-1185">Reference proteome</keyword>
<dbReference type="SUPFAM" id="SSF55174">
    <property type="entry name" value="Alpha-L RNA-binding motif"/>
    <property type="match status" value="1"/>
</dbReference>
<dbReference type="InterPro" id="IPR002942">
    <property type="entry name" value="S4_RNA-bd"/>
</dbReference>
<dbReference type="Proteomes" id="UP000198771">
    <property type="component" value="Unassembled WGS sequence"/>
</dbReference>
<dbReference type="EMBL" id="FMXO01000004">
    <property type="protein sequence ID" value="SDB17073.1"/>
    <property type="molecule type" value="Genomic_DNA"/>
</dbReference>
<evidence type="ECO:0000256" key="11">
    <source>
        <dbReference type="PROSITE-ProRule" id="PRU00182"/>
    </source>
</evidence>